<gene>
    <name evidence="8" type="ORF">K432DRAFT_437571</name>
</gene>
<evidence type="ECO:0000256" key="1">
    <source>
        <dbReference type="ARBA" id="ARBA00001971"/>
    </source>
</evidence>
<dbReference type="GO" id="GO:0016705">
    <property type="term" value="F:oxidoreductase activity, acting on paired donors, with incorporation or reduction of molecular oxygen"/>
    <property type="evidence" value="ECO:0007669"/>
    <property type="project" value="InterPro"/>
</dbReference>
<comment type="similarity">
    <text evidence="5">Belongs to the cytochrome P450 family.</text>
</comment>
<dbReference type="InterPro" id="IPR050121">
    <property type="entry name" value="Cytochrome_P450_monoxygenase"/>
</dbReference>
<evidence type="ECO:0000256" key="4">
    <source>
        <dbReference type="PIRSR" id="PIRSR602401-1"/>
    </source>
</evidence>
<evidence type="ECO:0000256" key="6">
    <source>
        <dbReference type="SAM" id="MobiDB-lite"/>
    </source>
</evidence>
<feature type="transmembrane region" description="Helical" evidence="7">
    <location>
        <begin position="6"/>
        <end position="27"/>
    </location>
</feature>
<dbReference type="SUPFAM" id="SSF48264">
    <property type="entry name" value="Cytochrome P450"/>
    <property type="match status" value="1"/>
</dbReference>
<dbReference type="GO" id="GO:0004497">
    <property type="term" value="F:monooxygenase activity"/>
    <property type="evidence" value="ECO:0007669"/>
    <property type="project" value="UniProtKB-KW"/>
</dbReference>
<dbReference type="PRINTS" id="PR00463">
    <property type="entry name" value="EP450I"/>
</dbReference>
<feature type="compositionally biased region" description="Basic and acidic residues" evidence="6">
    <location>
        <begin position="514"/>
        <end position="530"/>
    </location>
</feature>
<comment type="cofactor">
    <cofactor evidence="1 4">
        <name>heme</name>
        <dbReference type="ChEBI" id="CHEBI:30413"/>
    </cofactor>
</comment>
<keyword evidence="7" id="KW-0812">Transmembrane</keyword>
<dbReference type="GO" id="GO:0020037">
    <property type="term" value="F:heme binding"/>
    <property type="evidence" value="ECO:0007669"/>
    <property type="project" value="InterPro"/>
</dbReference>
<dbReference type="Gene3D" id="1.10.630.10">
    <property type="entry name" value="Cytochrome P450"/>
    <property type="match status" value="1"/>
</dbReference>
<evidence type="ECO:0000256" key="2">
    <source>
        <dbReference type="ARBA" id="ARBA00022723"/>
    </source>
</evidence>
<reference evidence="8 9" key="1">
    <citation type="journal article" date="2016" name="Nat. Commun.">
        <title>Ectomycorrhizal ecology is imprinted in the genome of the dominant symbiotic fungus Cenococcum geophilum.</title>
        <authorList>
            <consortium name="DOE Joint Genome Institute"/>
            <person name="Peter M."/>
            <person name="Kohler A."/>
            <person name="Ohm R.A."/>
            <person name="Kuo A."/>
            <person name="Krutzmann J."/>
            <person name="Morin E."/>
            <person name="Arend M."/>
            <person name="Barry K.W."/>
            <person name="Binder M."/>
            <person name="Choi C."/>
            <person name="Clum A."/>
            <person name="Copeland A."/>
            <person name="Grisel N."/>
            <person name="Haridas S."/>
            <person name="Kipfer T."/>
            <person name="LaButti K."/>
            <person name="Lindquist E."/>
            <person name="Lipzen A."/>
            <person name="Maire R."/>
            <person name="Meier B."/>
            <person name="Mihaltcheva S."/>
            <person name="Molinier V."/>
            <person name="Murat C."/>
            <person name="Poggeler S."/>
            <person name="Quandt C.A."/>
            <person name="Sperisen C."/>
            <person name="Tritt A."/>
            <person name="Tisserant E."/>
            <person name="Crous P.W."/>
            <person name="Henrissat B."/>
            <person name="Nehls U."/>
            <person name="Egli S."/>
            <person name="Spatafora J.W."/>
            <person name="Grigoriev I.V."/>
            <person name="Martin F.M."/>
        </authorList>
    </citation>
    <scope>NUCLEOTIDE SEQUENCE [LARGE SCALE GENOMIC DNA]</scope>
    <source>
        <strain evidence="8 9">CBS 459.81</strain>
    </source>
</reference>
<dbReference type="InterPro" id="IPR036396">
    <property type="entry name" value="Cyt_P450_sf"/>
</dbReference>
<dbReference type="Proteomes" id="UP000250266">
    <property type="component" value="Unassembled WGS sequence"/>
</dbReference>
<keyword evidence="7" id="KW-0472">Membrane</keyword>
<keyword evidence="5" id="KW-0560">Oxidoreductase</keyword>
<keyword evidence="5" id="KW-0503">Monooxygenase</keyword>
<dbReference type="PRINTS" id="PR00385">
    <property type="entry name" value="P450"/>
</dbReference>
<evidence type="ECO:0000313" key="8">
    <source>
        <dbReference type="EMBL" id="OCK75377.1"/>
    </source>
</evidence>
<keyword evidence="9" id="KW-1185">Reference proteome</keyword>
<dbReference type="OrthoDB" id="2789670at2759"/>
<dbReference type="InterPro" id="IPR002401">
    <property type="entry name" value="Cyt_P450_E_grp-I"/>
</dbReference>
<evidence type="ECO:0000256" key="7">
    <source>
        <dbReference type="SAM" id="Phobius"/>
    </source>
</evidence>
<evidence type="ECO:0000256" key="3">
    <source>
        <dbReference type="ARBA" id="ARBA00023004"/>
    </source>
</evidence>
<dbReference type="CDD" id="cd11061">
    <property type="entry name" value="CYP67-like"/>
    <property type="match status" value="1"/>
</dbReference>
<proteinExistence type="inferred from homology"/>
<evidence type="ECO:0000313" key="9">
    <source>
        <dbReference type="Proteomes" id="UP000250266"/>
    </source>
</evidence>
<keyword evidence="2 4" id="KW-0479">Metal-binding</keyword>
<dbReference type="PANTHER" id="PTHR24305:SF172">
    <property type="entry name" value="P450, PUTATIVE (EUROFUNG)-RELATED"/>
    <property type="match status" value="1"/>
</dbReference>
<accession>A0A8E2JAM2</accession>
<evidence type="ECO:0000256" key="5">
    <source>
        <dbReference type="RuleBase" id="RU000461"/>
    </source>
</evidence>
<dbReference type="PROSITE" id="PS00086">
    <property type="entry name" value="CYTOCHROME_P450"/>
    <property type="match status" value="1"/>
</dbReference>
<sequence length="530" mass="60436">MYGLIVAATTALFFVSYFIIMPVVNYFRDPKGLRRYPNFNAIAGISDLGFMYEAQKGFRSSKLNELHKKYPVVRIGPNSLSYGSPHAIKDIYGHGSPCTKDIFYEALAGTHFHLADVVDKPEHARKRKVLSSAYALKNLEGWEHKVSDKTERFIKGCDSHCTAPPSKEYPRPDEKDLTFDYRAWTNFFTLDAIADIGLSERLGFLDQGHDLVRAESMDGKLHYVNYRECLHATARAQSGIVWAYDWYKFNEKLTRILPTHFRGLWKLNEGWNDIVYHRATQRLKRYQAGEKLDDFFQALMEDKNGSPNNLEWGEIVAEVSIMMNAGSDTTAIAMNNVMFWLLKNPTCLARLRAEVDSVLEPDEVVAPYDKVKHLPYLRACLDESMRITPPTTFGLPRRTPPQGTSISGDFVPGSTSVSISAYVAHRDESVFPNAEKYIPERWLQPDSKDLQPYFIAFSAGARGCIGRNISYLEQTVLLSSVVHRYEFSLPYPEWEPERWESMNLSPGPMPLKVWRREPGGERGEDDKVGI</sequence>
<dbReference type="GO" id="GO:0005506">
    <property type="term" value="F:iron ion binding"/>
    <property type="evidence" value="ECO:0007669"/>
    <property type="project" value="InterPro"/>
</dbReference>
<dbReference type="AlphaFoldDB" id="A0A8E2JAM2"/>
<feature type="binding site" description="axial binding residue" evidence="4">
    <location>
        <position position="464"/>
    </location>
    <ligand>
        <name>heme</name>
        <dbReference type="ChEBI" id="CHEBI:30413"/>
    </ligand>
    <ligandPart>
        <name>Fe</name>
        <dbReference type="ChEBI" id="CHEBI:18248"/>
    </ligandPart>
</feature>
<feature type="region of interest" description="Disordered" evidence="6">
    <location>
        <begin position="510"/>
        <end position="530"/>
    </location>
</feature>
<dbReference type="InterPro" id="IPR017972">
    <property type="entry name" value="Cyt_P450_CS"/>
</dbReference>
<dbReference type="Pfam" id="PF00067">
    <property type="entry name" value="p450"/>
    <property type="match status" value="1"/>
</dbReference>
<dbReference type="PANTHER" id="PTHR24305">
    <property type="entry name" value="CYTOCHROME P450"/>
    <property type="match status" value="1"/>
</dbReference>
<name>A0A8E2JAM2_9PEZI</name>
<dbReference type="InterPro" id="IPR001128">
    <property type="entry name" value="Cyt_P450"/>
</dbReference>
<keyword evidence="4 5" id="KW-0349">Heme</keyword>
<organism evidence="8 9">
    <name type="scientific">Lepidopterella palustris CBS 459.81</name>
    <dbReference type="NCBI Taxonomy" id="1314670"/>
    <lineage>
        <taxon>Eukaryota</taxon>
        <taxon>Fungi</taxon>
        <taxon>Dikarya</taxon>
        <taxon>Ascomycota</taxon>
        <taxon>Pezizomycotina</taxon>
        <taxon>Dothideomycetes</taxon>
        <taxon>Pleosporomycetidae</taxon>
        <taxon>Mytilinidiales</taxon>
        <taxon>Argynnaceae</taxon>
        <taxon>Lepidopterella</taxon>
    </lineage>
</organism>
<protein>
    <submittedName>
        <fullName evidence="8">Cytochrome P450</fullName>
    </submittedName>
</protein>
<keyword evidence="7" id="KW-1133">Transmembrane helix</keyword>
<keyword evidence="3 4" id="KW-0408">Iron</keyword>
<dbReference type="EMBL" id="KV745324">
    <property type="protein sequence ID" value="OCK75377.1"/>
    <property type="molecule type" value="Genomic_DNA"/>
</dbReference>